<reference evidence="1" key="1">
    <citation type="journal article" date="2020" name="New Phytol.">
        <title>Comparative genomics reveals dynamic genome evolution in host specialist ectomycorrhizal fungi.</title>
        <authorList>
            <person name="Lofgren L.A."/>
            <person name="Nguyen N.H."/>
            <person name="Vilgalys R."/>
            <person name="Ruytinx J."/>
            <person name="Liao H.L."/>
            <person name="Branco S."/>
            <person name="Kuo A."/>
            <person name="LaButti K."/>
            <person name="Lipzen A."/>
            <person name="Andreopoulos W."/>
            <person name="Pangilinan J."/>
            <person name="Riley R."/>
            <person name="Hundley H."/>
            <person name="Na H."/>
            <person name="Barry K."/>
            <person name="Grigoriev I.V."/>
            <person name="Stajich J.E."/>
            <person name="Kennedy P.G."/>
        </authorList>
    </citation>
    <scope>NUCLEOTIDE SEQUENCE</scope>
    <source>
        <strain evidence="1">FC423</strain>
    </source>
</reference>
<dbReference type="GeneID" id="64703455"/>
<accession>A0A9P7FAR9</accession>
<organism evidence="1 2">
    <name type="scientific">Suillus discolor</name>
    <dbReference type="NCBI Taxonomy" id="1912936"/>
    <lineage>
        <taxon>Eukaryota</taxon>
        <taxon>Fungi</taxon>
        <taxon>Dikarya</taxon>
        <taxon>Basidiomycota</taxon>
        <taxon>Agaricomycotina</taxon>
        <taxon>Agaricomycetes</taxon>
        <taxon>Agaricomycetidae</taxon>
        <taxon>Boletales</taxon>
        <taxon>Suillineae</taxon>
        <taxon>Suillaceae</taxon>
        <taxon>Suillus</taxon>
    </lineage>
</organism>
<name>A0A9P7FAR9_9AGAM</name>
<sequence>MSSSIMELLEIFDGNGAFIFVHRQGHPIPEFDIASGHNIITAGIPYRRCPDAEVLFVMDDLLTNEAQRRRTVETIVNDCSVITVYAQSVELAEQLASEARRMSLVLSDVAQGHT</sequence>
<evidence type="ECO:0000313" key="1">
    <source>
        <dbReference type="EMBL" id="KAG2112602.1"/>
    </source>
</evidence>
<dbReference type="EMBL" id="JABBWM010000014">
    <property type="protein sequence ID" value="KAG2112602.1"/>
    <property type="molecule type" value="Genomic_DNA"/>
</dbReference>
<proteinExistence type="predicted"/>
<dbReference type="RefSeq" id="XP_041295401.1">
    <property type="nucleotide sequence ID" value="XM_041441196.1"/>
</dbReference>
<gene>
    <name evidence="1" type="ORF">F5147DRAFT_771143</name>
</gene>
<dbReference type="OrthoDB" id="2658527at2759"/>
<keyword evidence="2" id="KW-1185">Reference proteome</keyword>
<comment type="caution">
    <text evidence="1">The sequence shown here is derived from an EMBL/GenBank/DDBJ whole genome shotgun (WGS) entry which is preliminary data.</text>
</comment>
<dbReference type="AlphaFoldDB" id="A0A9P7FAR9"/>
<protein>
    <submittedName>
        <fullName evidence="1">Uncharacterized protein</fullName>
    </submittedName>
</protein>
<evidence type="ECO:0000313" key="2">
    <source>
        <dbReference type="Proteomes" id="UP000823399"/>
    </source>
</evidence>
<dbReference type="Proteomes" id="UP000823399">
    <property type="component" value="Unassembled WGS sequence"/>
</dbReference>